<reference evidence="3" key="1">
    <citation type="journal article" date="2019" name="bioRxiv">
        <title>The Genome of the Zebra Mussel, Dreissena polymorpha: A Resource for Invasive Species Research.</title>
        <authorList>
            <person name="McCartney M.A."/>
            <person name="Auch B."/>
            <person name="Kono T."/>
            <person name="Mallez S."/>
            <person name="Zhang Y."/>
            <person name="Obille A."/>
            <person name="Becker A."/>
            <person name="Abrahante J.E."/>
            <person name="Garbe J."/>
            <person name="Badalamenti J.P."/>
            <person name="Herman A."/>
            <person name="Mangelson H."/>
            <person name="Liachko I."/>
            <person name="Sullivan S."/>
            <person name="Sone E.D."/>
            <person name="Koren S."/>
            <person name="Silverstein K.A.T."/>
            <person name="Beckman K.B."/>
            <person name="Gohl D.M."/>
        </authorList>
    </citation>
    <scope>NUCLEOTIDE SEQUENCE</scope>
    <source>
        <strain evidence="3">Duluth1</strain>
        <tissue evidence="3">Whole animal</tissue>
    </source>
</reference>
<evidence type="ECO:0000313" key="4">
    <source>
        <dbReference type="Proteomes" id="UP000828390"/>
    </source>
</evidence>
<feature type="compositionally biased region" description="Basic residues" evidence="1">
    <location>
        <begin position="123"/>
        <end position="140"/>
    </location>
</feature>
<organism evidence="3 4">
    <name type="scientific">Dreissena polymorpha</name>
    <name type="common">Zebra mussel</name>
    <name type="synonym">Mytilus polymorpha</name>
    <dbReference type="NCBI Taxonomy" id="45954"/>
    <lineage>
        <taxon>Eukaryota</taxon>
        <taxon>Metazoa</taxon>
        <taxon>Spiralia</taxon>
        <taxon>Lophotrochozoa</taxon>
        <taxon>Mollusca</taxon>
        <taxon>Bivalvia</taxon>
        <taxon>Autobranchia</taxon>
        <taxon>Heteroconchia</taxon>
        <taxon>Euheterodonta</taxon>
        <taxon>Imparidentia</taxon>
        <taxon>Neoheterodontei</taxon>
        <taxon>Myida</taxon>
        <taxon>Dreissenoidea</taxon>
        <taxon>Dreissenidae</taxon>
        <taxon>Dreissena</taxon>
    </lineage>
</organism>
<feature type="transmembrane region" description="Helical" evidence="2">
    <location>
        <begin position="162"/>
        <end position="184"/>
    </location>
</feature>
<feature type="compositionally biased region" description="Basic residues" evidence="1">
    <location>
        <begin position="95"/>
        <end position="105"/>
    </location>
</feature>
<name>A0A9D4K0M3_DREPO</name>
<comment type="caution">
    <text evidence="3">The sequence shown here is derived from an EMBL/GenBank/DDBJ whole genome shotgun (WGS) entry which is preliminary data.</text>
</comment>
<accession>A0A9D4K0M3</accession>
<evidence type="ECO:0000313" key="3">
    <source>
        <dbReference type="EMBL" id="KAH3831830.1"/>
    </source>
</evidence>
<evidence type="ECO:0000256" key="1">
    <source>
        <dbReference type="SAM" id="MobiDB-lite"/>
    </source>
</evidence>
<evidence type="ECO:0000256" key="2">
    <source>
        <dbReference type="SAM" id="Phobius"/>
    </source>
</evidence>
<feature type="region of interest" description="Disordered" evidence="1">
    <location>
        <begin position="88"/>
        <end position="157"/>
    </location>
</feature>
<feature type="transmembrane region" description="Helical" evidence="2">
    <location>
        <begin position="296"/>
        <end position="314"/>
    </location>
</feature>
<sequence length="315" mass="35289">MVSPDMCELKKSDEFEEVTFISGPLTETCISLRINSVGKKTEIENFETHDVPCLPVMPSEHLVNSQNESSEQKLDLAFTGALCRSGQCKPGNGSSKRRSSIRRSSKNWSSKRTSNIRISSKSRSSKGRSSKSRSSKRRSSKGISSKSRSSKRRSSKRRMKNFKYWHLSIAIGLSFYMLPVVHALPESRKDDGYGSLTTCTCSFKWQLSTDHIVKINGNEVGMCNHYCHKTEEEMKNEKIILKKDGNVNLLEIKSKSCADVRVTIVLTGHKEEETVPQSGDSCAEKLKNGGQPAINIQHVWIWPMIIALCSIIIIA</sequence>
<proteinExistence type="predicted"/>
<keyword evidence="2" id="KW-0472">Membrane</keyword>
<gene>
    <name evidence="3" type="ORF">DPMN_105101</name>
</gene>
<feature type="compositionally biased region" description="Low complexity" evidence="1">
    <location>
        <begin position="106"/>
        <end position="122"/>
    </location>
</feature>
<keyword evidence="4" id="KW-1185">Reference proteome</keyword>
<keyword evidence="2" id="KW-0812">Transmembrane</keyword>
<feature type="compositionally biased region" description="Basic residues" evidence="1">
    <location>
        <begin position="148"/>
        <end position="157"/>
    </location>
</feature>
<reference evidence="3" key="2">
    <citation type="submission" date="2020-11" db="EMBL/GenBank/DDBJ databases">
        <authorList>
            <person name="McCartney M.A."/>
            <person name="Auch B."/>
            <person name="Kono T."/>
            <person name="Mallez S."/>
            <person name="Becker A."/>
            <person name="Gohl D.M."/>
            <person name="Silverstein K.A.T."/>
            <person name="Koren S."/>
            <person name="Bechman K.B."/>
            <person name="Herman A."/>
            <person name="Abrahante J.E."/>
            <person name="Garbe J."/>
        </authorList>
    </citation>
    <scope>NUCLEOTIDE SEQUENCE</scope>
    <source>
        <strain evidence="3">Duluth1</strain>
        <tissue evidence="3">Whole animal</tissue>
    </source>
</reference>
<keyword evidence="2" id="KW-1133">Transmembrane helix</keyword>
<dbReference type="Proteomes" id="UP000828390">
    <property type="component" value="Unassembled WGS sequence"/>
</dbReference>
<dbReference type="AlphaFoldDB" id="A0A9D4K0M3"/>
<dbReference type="EMBL" id="JAIWYP010000004">
    <property type="protein sequence ID" value="KAH3831830.1"/>
    <property type="molecule type" value="Genomic_DNA"/>
</dbReference>
<protein>
    <submittedName>
        <fullName evidence="3">Uncharacterized protein</fullName>
    </submittedName>
</protein>